<name>A0A096AKD7_9FIRM</name>
<reference evidence="2 3" key="1">
    <citation type="submission" date="2014-07" db="EMBL/GenBank/DDBJ databases">
        <authorList>
            <person name="McCorrison J."/>
            <person name="Sanka R."/>
            <person name="Torralba M."/>
            <person name="Gillis M."/>
            <person name="Haft D.H."/>
            <person name="Methe B."/>
            <person name="Sutton G."/>
            <person name="Nelson K.E."/>
        </authorList>
    </citation>
    <scope>NUCLEOTIDE SEQUENCE [LARGE SCALE GENOMIC DNA]</scope>
    <source>
        <strain evidence="2 3">DNF00314</strain>
    </source>
</reference>
<proteinExistence type="predicted"/>
<evidence type="ECO:0000259" key="1">
    <source>
        <dbReference type="Pfam" id="PF01755"/>
    </source>
</evidence>
<sequence length="255" mass="29794">MHYFFISDTNNQVRYHHIKSECERIGLPLQVFPAIMGKDLKEEEKRRLVATTGFLLDGEIGCALSHLAVMKRLLESDWPYVVIFEDDITFLEGVTESILTKVADFCNSTKEARVLALQPAETYFDKAAHIEGYTIYSTPRFMGAFGYVVNRLAARSILDLQSPIQFEIDQFKYYYMIAGCQLYFVDIPLVYVDRSTESSIGYWDNDFDDYRFKCRTRNVNALVRQLSVTDTLRYLWRRMKKHRAKQFDGYVDARV</sequence>
<dbReference type="Pfam" id="PF01755">
    <property type="entry name" value="Glyco_transf_25"/>
    <property type="match status" value="1"/>
</dbReference>
<dbReference type="Proteomes" id="UP000029628">
    <property type="component" value="Unassembled WGS sequence"/>
</dbReference>
<dbReference type="eggNOG" id="COG3306">
    <property type="taxonomic scope" value="Bacteria"/>
</dbReference>
<accession>A0A096AKD7</accession>
<evidence type="ECO:0000313" key="2">
    <source>
        <dbReference type="EMBL" id="KGF47265.1"/>
    </source>
</evidence>
<organism evidence="2 3">
    <name type="scientific">Veillonella montpellierensis DNF00314</name>
    <dbReference type="NCBI Taxonomy" id="1401067"/>
    <lineage>
        <taxon>Bacteria</taxon>
        <taxon>Bacillati</taxon>
        <taxon>Bacillota</taxon>
        <taxon>Negativicutes</taxon>
        <taxon>Veillonellales</taxon>
        <taxon>Veillonellaceae</taxon>
        <taxon>Veillonella</taxon>
    </lineage>
</organism>
<dbReference type="AlphaFoldDB" id="A0A096AKD7"/>
<feature type="domain" description="Glycosyl transferase family 25" evidence="1">
    <location>
        <begin position="2"/>
        <end position="171"/>
    </location>
</feature>
<keyword evidence="3" id="KW-1185">Reference proteome</keyword>
<evidence type="ECO:0000313" key="3">
    <source>
        <dbReference type="Proteomes" id="UP000029628"/>
    </source>
</evidence>
<gene>
    <name evidence="2" type="ORF">HMPREF0872_05285</name>
</gene>
<dbReference type="EMBL" id="JRNT01000014">
    <property type="protein sequence ID" value="KGF47265.1"/>
    <property type="molecule type" value="Genomic_DNA"/>
</dbReference>
<comment type="caution">
    <text evidence="2">The sequence shown here is derived from an EMBL/GenBank/DDBJ whole genome shotgun (WGS) entry which is preliminary data.</text>
</comment>
<dbReference type="CDD" id="cd06532">
    <property type="entry name" value="Glyco_transf_25"/>
    <property type="match status" value="1"/>
</dbReference>
<protein>
    <recommendedName>
        <fullName evidence="1">Glycosyl transferase family 25 domain-containing protein</fullName>
    </recommendedName>
</protein>
<dbReference type="InterPro" id="IPR002654">
    <property type="entry name" value="Glyco_trans_25"/>
</dbReference>
<dbReference type="RefSeq" id="WP_038152567.1">
    <property type="nucleotide sequence ID" value="NZ_JRNT01000014.1"/>
</dbReference>